<dbReference type="RefSeq" id="WP_114583848.1">
    <property type="nucleotide sequence ID" value="NZ_QPMH01000035.1"/>
</dbReference>
<sequence>MTVHKADASPPKEFFVNMITKDITIEDAILDLLDNSLDGARKVLYQKNGQKPVIDDYNGFEAHLHLDSNNFSIEDNCGGISISDAIDYAFHFGRRPDAPDGEYAIGVYGIGMKRAMFKMGRAIHIHSSNEKEAFTCDIDVDQWLAEPNNWEIELEDAALIKESGTIIKVSRLLDSVSEIYSDMTFINELTRIVARDYAVFLDKGFRIFINGEKVHGYKYAVKESDDFEPHRYSYEDEGVQVEILAGMTASPPDEIDPTEHGFVRTGAEYYGWFVLCNDRVVLAANKNGRTVWGNGGFPIWHPQFNGFTGMAIFHSTNPNALPWTTTKRDVDESSPIYRRAVAQMKRATKPWIEYTNQRKSDIDEAKRREASAKAISLFSVNRDSEFKLPKSPGRPKLATISYKRERDEVRNVAKALGNENMSYKNVGSKTFDYFVENELED</sequence>
<dbReference type="GO" id="GO:0005524">
    <property type="term" value="F:ATP binding"/>
    <property type="evidence" value="ECO:0007669"/>
    <property type="project" value="UniProtKB-KW"/>
</dbReference>
<reference evidence="1 2" key="1">
    <citation type="submission" date="2018-07" db="EMBL/GenBank/DDBJ databases">
        <title>Venubactetium sediminum gen. nov., sp. nov., isolated from a marine solar saltern.</title>
        <authorList>
            <person name="Wang S."/>
        </authorList>
    </citation>
    <scope>NUCLEOTIDE SEQUENCE [LARGE SCALE GENOMIC DNA]</scope>
    <source>
        <strain evidence="1 2">WD2A32</strain>
    </source>
</reference>
<keyword evidence="1" id="KW-0067">ATP-binding</keyword>
<dbReference type="InterPro" id="IPR036890">
    <property type="entry name" value="HATPase_C_sf"/>
</dbReference>
<keyword evidence="1" id="KW-0547">Nucleotide-binding</keyword>
<protein>
    <submittedName>
        <fullName evidence="1">ATP-binding protein</fullName>
    </submittedName>
</protein>
<dbReference type="Proteomes" id="UP000253941">
    <property type="component" value="Unassembled WGS sequence"/>
</dbReference>
<evidence type="ECO:0000313" key="2">
    <source>
        <dbReference type="Proteomes" id="UP000253941"/>
    </source>
</evidence>
<accession>A0A369T4P2</accession>
<dbReference type="Pfam" id="PF13589">
    <property type="entry name" value="HATPase_c_3"/>
    <property type="match status" value="1"/>
</dbReference>
<comment type="caution">
    <text evidence="1">The sequence shown here is derived from an EMBL/GenBank/DDBJ whole genome shotgun (WGS) entry which is preliminary data.</text>
</comment>
<evidence type="ECO:0000313" key="1">
    <source>
        <dbReference type="EMBL" id="RDD60208.1"/>
    </source>
</evidence>
<keyword evidence="2" id="KW-1185">Reference proteome</keyword>
<dbReference type="SUPFAM" id="SSF55874">
    <property type="entry name" value="ATPase domain of HSP90 chaperone/DNA topoisomerase II/histidine kinase"/>
    <property type="match status" value="1"/>
</dbReference>
<dbReference type="Gene3D" id="3.30.565.10">
    <property type="entry name" value="Histidine kinase-like ATPase, C-terminal domain"/>
    <property type="match status" value="1"/>
</dbReference>
<gene>
    <name evidence="1" type="ORF">DRB17_19200</name>
</gene>
<dbReference type="EMBL" id="QPMH01000035">
    <property type="protein sequence ID" value="RDD60208.1"/>
    <property type="molecule type" value="Genomic_DNA"/>
</dbReference>
<name>A0A369T4P2_9PROT</name>
<organism evidence="1 2">
    <name type="scientific">Ferruginivarius sediminum</name>
    <dbReference type="NCBI Taxonomy" id="2661937"/>
    <lineage>
        <taxon>Bacteria</taxon>
        <taxon>Pseudomonadati</taxon>
        <taxon>Pseudomonadota</taxon>
        <taxon>Alphaproteobacteria</taxon>
        <taxon>Rhodospirillales</taxon>
        <taxon>Rhodospirillaceae</taxon>
        <taxon>Ferruginivarius</taxon>
    </lineage>
</organism>
<proteinExistence type="predicted"/>
<dbReference type="AlphaFoldDB" id="A0A369T4P2"/>